<proteinExistence type="predicted"/>
<feature type="compositionally biased region" description="Polar residues" evidence="1">
    <location>
        <begin position="233"/>
        <end position="245"/>
    </location>
</feature>
<accession>A0AAE0PCW0</accession>
<reference evidence="2" key="1">
    <citation type="journal article" date="2023" name="Mol. Phylogenet. Evol.">
        <title>Genome-scale phylogeny and comparative genomics of the fungal order Sordariales.</title>
        <authorList>
            <person name="Hensen N."/>
            <person name="Bonometti L."/>
            <person name="Westerberg I."/>
            <person name="Brannstrom I.O."/>
            <person name="Guillou S."/>
            <person name="Cros-Aarteil S."/>
            <person name="Calhoun S."/>
            <person name="Haridas S."/>
            <person name="Kuo A."/>
            <person name="Mondo S."/>
            <person name="Pangilinan J."/>
            <person name="Riley R."/>
            <person name="LaButti K."/>
            <person name="Andreopoulos B."/>
            <person name="Lipzen A."/>
            <person name="Chen C."/>
            <person name="Yan M."/>
            <person name="Daum C."/>
            <person name="Ng V."/>
            <person name="Clum A."/>
            <person name="Steindorff A."/>
            <person name="Ohm R.A."/>
            <person name="Martin F."/>
            <person name="Silar P."/>
            <person name="Natvig D.O."/>
            <person name="Lalanne C."/>
            <person name="Gautier V."/>
            <person name="Ament-Velasquez S.L."/>
            <person name="Kruys A."/>
            <person name="Hutchinson M.I."/>
            <person name="Powell A.J."/>
            <person name="Barry K."/>
            <person name="Miller A.N."/>
            <person name="Grigoriev I.V."/>
            <person name="Debuchy R."/>
            <person name="Gladieux P."/>
            <person name="Hiltunen Thoren M."/>
            <person name="Johannesson H."/>
        </authorList>
    </citation>
    <scope>NUCLEOTIDE SEQUENCE</scope>
    <source>
        <strain evidence="2">FGSC 1904</strain>
    </source>
</reference>
<keyword evidence="3" id="KW-1185">Reference proteome</keyword>
<gene>
    <name evidence="2" type="ORF">B0T20DRAFT_223894</name>
</gene>
<feature type="region of interest" description="Disordered" evidence="1">
    <location>
        <begin position="188"/>
        <end position="381"/>
    </location>
</feature>
<dbReference type="EMBL" id="JAUTDP010000007">
    <property type="protein sequence ID" value="KAK3397586.1"/>
    <property type="molecule type" value="Genomic_DNA"/>
</dbReference>
<feature type="compositionally biased region" description="Basic and acidic residues" evidence="1">
    <location>
        <begin position="345"/>
        <end position="356"/>
    </location>
</feature>
<reference evidence="2" key="2">
    <citation type="submission" date="2023-07" db="EMBL/GenBank/DDBJ databases">
        <authorList>
            <consortium name="Lawrence Berkeley National Laboratory"/>
            <person name="Haridas S."/>
            <person name="Hensen N."/>
            <person name="Bonometti L."/>
            <person name="Westerberg I."/>
            <person name="Brannstrom I.O."/>
            <person name="Guillou S."/>
            <person name="Cros-Aarteil S."/>
            <person name="Calhoun S."/>
            <person name="Kuo A."/>
            <person name="Mondo S."/>
            <person name="Pangilinan J."/>
            <person name="Riley R."/>
            <person name="LaButti K."/>
            <person name="Andreopoulos B."/>
            <person name="Lipzen A."/>
            <person name="Chen C."/>
            <person name="Yanf M."/>
            <person name="Daum C."/>
            <person name="Ng V."/>
            <person name="Clum A."/>
            <person name="Steindorff A."/>
            <person name="Ohm R."/>
            <person name="Martin F."/>
            <person name="Silar P."/>
            <person name="Natvig D."/>
            <person name="Lalanne C."/>
            <person name="Gautier V."/>
            <person name="Ament-velasquez S.L."/>
            <person name="Kruys A."/>
            <person name="Hutchinson M.I."/>
            <person name="Powell A.J."/>
            <person name="Barry K."/>
            <person name="Miller A.N."/>
            <person name="Grigoriev I.V."/>
            <person name="Debuchy R."/>
            <person name="Gladieux P."/>
            <person name="Thoren M.H."/>
            <person name="Johannesson H."/>
        </authorList>
    </citation>
    <scope>NUCLEOTIDE SEQUENCE</scope>
    <source>
        <strain evidence="2">FGSC 1904</strain>
    </source>
</reference>
<dbReference type="AlphaFoldDB" id="A0AAE0PCW0"/>
<name>A0AAE0PCW0_SORBR</name>
<organism evidence="2 3">
    <name type="scientific">Sordaria brevicollis</name>
    <dbReference type="NCBI Taxonomy" id="83679"/>
    <lineage>
        <taxon>Eukaryota</taxon>
        <taxon>Fungi</taxon>
        <taxon>Dikarya</taxon>
        <taxon>Ascomycota</taxon>
        <taxon>Pezizomycotina</taxon>
        <taxon>Sordariomycetes</taxon>
        <taxon>Sordariomycetidae</taxon>
        <taxon>Sordariales</taxon>
        <taxon>Sordariaceae</taxon>
        <taxon>Sordaria</taxon>
    </lineage>
</organism>
<protein>
    <submittedName>
        <fullName evidence="2">Uncharacterized protein</fullName>
    </submittedName>
</protein>
<sequence length="432" mass="46286">MAIAAMASTSVPSPDIESLVRPVLSALPGASASTEPATTLLPLLSPILRQRVQLLSGAGQDPWIRLLTYDTSKVSRLTEIAQSGSLDPHPVSGEVEMDWDYDVHIRYKRLDQETLQTLVVLGEFDLFVRLVYCVNDKDGGGDGWRVGEVGVASDPSPLESFGGYPTLEEAEKSFKAQEISVPEIKPVAQVSIQSEPVEEEDDDDDYWGRYDATPGQTPGAGRSPAPPSLGAGLNTTQQPNPLDRSTSAEDAYFAQYESVQPAMDPHDPDEEALQGGDVGGGAPLNTGLLLRRSESPKQQQVYEPPVESSAPAPPPLGLSGDGNGGYVPSKSPSDESGPGGGRRLSQADEERTESLAHPRPASSASSNGSRMVAKLEESAEAQDRVEFGIKQHVSRTIRSLFQLSRGAGIGREEFERMIKNELDVLALVEDDV</sequence>
<dbReference type="Proteomes" id="UP001281003">
    <property type="component" value="Unassembled WGS sequence"/>
</dbReference>
<evidence type="ECO:0000313" key="3">
    <source>
        <dbReference type="Proteomes" id="UP001281003"/>
    </source>
</evidence>
<feature type="compositionally biased region" description="Acidic residues" evidence="1">
    <location>
        <begin position="196"/>
        <end position="205"/>
    </location>
</feature>
<comment type="caution">
    <text evidence="2">The sequence shown here is derived from an EMBL/GenBank/DDBJ whole genome shotgun (WGS) entry which is preliminary data.</text>
</comment>
<evidence type="ECO:0000256" key="1">
    <source>
        <dbReference type="SAM" id="MobiDB-lite"/>
    </source>
</evidence>
<evidence type="ECO:0000313" key="2">
    <source>
        <dbReference type="EMBL" id="KAK3397586.1"/>
    </source>
</evidence>